<evidence type="ECO:0000256" key="12">
    <source>
        <dbReference type="SAM" id="MobiDB-lite"/>
    </source>
</evidence>
<name>A0A8K0NS14_9TREE</name>
<dbReference type="InterPro" id="IPR038718">
    <property type="entry name" value="SNF2-like_sf"/>
</dbReference>
<dbReference type="Gene3D" id="3.40.50.300">
    <property type="entry name" value="P-loop containing nucleotide triphosphate hydrolases"/>
    <property type="match status" value="1"/>
</dbReference>
<proteinExistence type="inferred from homology"/>
<comment type="subcellular location">
    <subcellularLocation>
        <location evidence="1">Nucleus</location>
    </subcellularLocation>
</comment>
<evidence type="ECO:0000313" key="16">
    <source>
        <dbReference type="Proteomes" id="UP000812966"/>
    </source>
</evidence>
<organism evidence="15 16">
    <name type="scientific">Filobasidium floriforme</name>
    <dbReference type="NCBI Taxonomy" id="5210"/>
    <lineage>
        <taxon>Eukaryota</taxon>
        <taxon>Fungi</taxon>
        <taxon>Dikarya</taxon>
        <taxon>Basidiomycota</taxon>
        <taxon>Agaricomycotina</taxon>
        <taxon>Tremellomycetes</taxon>
        <taxon>Filobasidiales</taxon>
        <taxon>Filobasidiaceae</taxon>
        <taxon>Filobasidium</taxon>
    </lineage>
</organism>
<evidence type="ECO:0000313" key="15">
    <source>
        <dbReference type="EMBL" id="KAG7562816.1"/>
    </source>
</evidence>
<evidence type="ECO:0000256" key="7">
    <source>
        <dbReference type="ARBA" id="ARBA00022806"/>
    </source>
</evidence>
<evidence type="ECO:0000259" key="13">
    <source>
        <dbReference type="PROSITE" id="PS51192"/>
    </source>
</evidence>
<dbReference type="InterPro" id="IPR000330">
    <property type="entry name" value="SNF2_N"/>
</dbReference>
<protein>
    <submittedName>
        <fullName evidence="15">Uncharacterized protein</fullName>
    </submittedName>
</protein>
<keyword evidence="11" id="KW-0539">Nucleus</keyword>
<dbReference type="InterPro" id="IPR001650">
    <property type="entry name" value="Helicase_C-like"/>
</dbReference>
<dbReference type="Gene3D" id="3.40.50.10810">
    <property type="entry name" value="Tandem AAA-ATPase domain"/>
    <property type="match status" value="1"/>
</dbReference>
<keyword evidence="8" id="KW-0067">ATP-binding</keyword>
<dbReference type="Gene3D" id="1.20.120.850">
    <property type="entry name" value="SWI2/SNF2 ATPases, N-terminal domain"/>
    <property type="match status" value="1"/>
</dbReference>
<keyword evidence="6" id="KW-0378">Hydrolase</keyword>
<dbReference type="GO" id="GO:0005634">
    <property type="term" value="C:nucleus"/>
    <property type="evidence" value="ECO:0007669"/>
    <property type="project" value="UniProtKB-SubCell"/>
</dbReference>
<dbReference type="InterPro" id="IPR027417">
    <property type="entry name" value="P-loop_NTPase"/>
</dbReference>
<gene>
    <name evidence="15" type="ORF">FFLO_01771</name>
</gene>
<dbReference type="InterPro" id="IPR050496">
    <property type="entry name" value="SNF2_RAD54_helicase_repair"/>
</dbReference>
<evidence type="ECO:0000256" key="6">
    <source>
        <dbReference type="ARBA" id="ARBA00022801"/>
    </source>
</evidence>
<evidence type="ECO:0000256" key="8">
    <source>
        <dbReference type="ARBA" id="ARBA00022840"/>
    </source>
</evidence>
<evidence type="ECO:0000259" key="14">
    <source>
        <dbReference type="PROSITE" id="PS51194"/>
    </source>
</evidence>
<dbReference type="SMART" id="SM00490">
    <property type="entry name" value="HELICc"/>
    <property type="match status" value="1"/>
</dbReference>
<feature type="compositionally biased region" description="Low complexity" evidence="12">
    <location>
        <begin position="27"/>
        <end position="47"/>
    </location>
</feature>
<dbReference type="SMART" id="SM00487">
    <property type="entry name" value="DEXDc"/>
    <property type="match status" value="1"/>
</dbReference>
<dbReference type="PANTHER" id="PTHR45629:SF7">
    <property type="entry name" value="DNA EXCISION REPAIR PROTEIN ERCC-6-RELATED"/>
    <property type="match status" value="1"/>
</dbReference>
<dbReference type="GO" id="GO:0045003">
    <property type="term" value="P:double-strand break repair via synthesis-dependent strand annealing"/>
    <property type="evidence" value="ECO:0007669"/>
    <property type="project" value="TreeGrafter"/>
</dbReference>
<evidence type="ECO:0000256" key="9">
    <source>
        <dbReference type="ARBA" id="ARBA00023125"/>
    </source>
</evidence>
<feature type="compositionally biased region" description="Basic and acidic residues" evidence="12">
    <location>
        <begin position="57"/>
        <end position="74"/>
    </location>
</feature>
<dbReference type="Pfam" id="PF00271">
    <property type="entry name" value="Helicase_C"/>
    <property type="match status" value="1"/>
</dbReference>
<accession>A0A8K0NS14</accession>
<dbReference type="InterPro" id="IPR014001">
    <property type="entry name" value="Helicase_ATP-bd"/>
</dbReference>
<keyword evidence="9" id="KW-0238">DNA-binding</keyword>
<dbReference type="InterPro" id="IPR013967">
    <property type="entry name" value="Rad54_N"/>
</dbReference>
<dbReference type="Proteomes" id="UP000812966">
    <property type="component" value="Unassembled WGS sequence"/>
</dbReference>
<keyword evidence="16" id="KW-1185">Reference proteome</keyword>
<evidence type="ECO:0000256" key="10">
    <source>
        <dbReference type="ARBA" id="ARBA00023204"/>
    </source>
</evidence>
<dbReference type="AlphaFoldDB" id="A0A8K0NS14"/>
<feature type="compositionally biased region" description="Basic and acidic residues" evidence="12">
    <location>
        <begin position="203"/>
        <end position="224"/>
    </location>
</feature>
<dbReference type="PROSITE" id="PS51194">
    <property type="entry name" value="HELICASE_CTER"/>
    <property type="match status" value="1"/>
</dbReference>
<dbReference type="GO" id="GO:0004386">
    <property type="term" value="F:helicase activity"/>
    <property type="evidence" value="ECO:0007669"/>
    <property type="project" value="UniProtKB-KW"/>
</dbReference>
<evidence type="ECO:0000256" key="4">
    <source>
        <dbReference type="ARBA" id="ARBA00022741"/>
    </source>
</evidence>
<comment type="caution">
    <text evidence="15">The sequence shown here is derived from an EMBL/GenBank/DDBJ whole genome shotgun (WGS) entry which is preliminary data.</text>
</comment>
<keyword evidence="4" id="KW-0547">Nucleotide-binding</keyword>
<dbReference type="InterPro" id="IPR049730">
    <property type="entry name" value="SNF2/RAD54-like_C"/>
</dbReference>
<dbReference type="GO" id="GO:0007131">
    <property type="term" value="P:reciprocal meiotic recombination"/>
    <property type="evidence" value="ECO:0007669"/>
    <property type="project" value="TreeGrafter"/>
</dbReference>
<dbReference type="Pfam" id="PF00176">
    <property type="entry name" value="SNF2-rel_dom"/>
    <property type="match status" value="1"/>
</dbReference>
<dbReference type="PANTHER" id="PTHR45629">
    <property type="entry name" value="SNF2/RAD54 FAMILY MEMBER"/>
    <property type="match status" value="1"/>
</dbReference>
<dbReference type="FunFam" id="3.40.50.300:FF:000332">
    <property type="entry name" value="DNA repair and recombination protein RAD54-like"/>
    <property type="match status" value="1"/>
</dbReference>
<dbReference type="PROSITE" id="PS51192">
    <property type="entry name" value="HELICASE_ATP_BIND_1"/>
    <property type="match status" value="1"/>
</dbReference>
<sequence length="877" mass="97919">MLRRLPSNSGKKGEPSPLTASGAGFGTPTFKPFRTPSFSSPTPTRSTVGQRKRKRISYKEDGQADDKENDKDAGGSDSDGDPRKKKKVNSSYSMGNKEYGPDGVLGDMGRLCNREFPVFAVKAKELVFSKGFSIPSITAKNADSPVRHTLSHAALGCRIQPILLPRPLFDPMADHAIVLYDPTIDDKPEPDPTSIEANLSPEELVKREEEEKIRRQKEDREKNGPHKSLKVILGLDKVVKKEDVKVPVVIDPRLTAKLRPHQVEGVKFLYRCTTGLMAKDAFGCIMADEMGLGKTLQCIALMWTLLKQSPVSGKGTIDKAIVVCPSSLVRNWGNELVKWLGPGAVNPLLVDGKGGKAELIPAVRRWVAAKGRGVTLPVMVVSYETLRSLQEELANCPVGLLLCDEGHRLKNADSQTFQALTTLNCKRRVILSGTPIQNDLSEYFALLNFANPEYLGTRLDFRKNFELKILRGRDADASEKERVESDAKLKELGNLVSKFIIRRTNDLLSKYLPIKYEHVVFCGLSPVQLALYRLFITSPEIQKLLRGTGSQPLKAINILQKLCNHPDLLNLPEDLPGCEKVLPDDYQMKGAGGSARYVDCSYSGKFMVLERFLDHINKRTNDKIVLISNYTQTLDLMERLCRNKKYGCLRLDGTMNVNKRQKLVDRFNDPEGKEFVFLLSSKAGGCGINLIGANRLILFDPAWNPASDQQALARVWRDGQKKECFVYRFQATGTIEEKIFQRQCSKQDLSACVVDAAEDTERHFSVDNLRQLFKFNETTVCDTHDTFKCKRCRDGKQLVKAPALLYGDTSSWNHYPNAELGKLHDDVLRAELGQGDVSFVFQYVYQAALHGTKTFLPTTFSVVQVHLALDNLSSSLS</sequence>
<dbReference type="Pfam" id="PF08658">
    <property type="entry name" value="Rad54_N"/>
    <property type="match status" value="1"/>
</dbReference>
<dbReference type="SUPFAM" id="SSF52540">
    <property type="entry name" value="P-loop containing nucleoside triphosphate hydrolases"/>
    <property type="match status" value="2"/>
</dbReference>
<dbReference type="FunFam" id="3.40.50.10810:FF:000010">
    <property type="entry name" value="DNA repair and recombination protein RAD54-like"/>
    <property type="match status" value="1"/>
</dbReference>
<evidence type="ECO:0000256" key="1">
    <source>
        <dbReference type="ARBA" id="ARBA00004123"/>
    </source>
</evidence>
<evidence type="ECO:0000256" key="11">
    <source>
        <dbReference type="ARBA" id="ARBA00023242"/>
    </source>
</evidence>
<dbReference type="GO" id="GO:0003677">
    <property type="term" value="F:DNA binding"/>
    <property type="evidence" value="ECO:0007669"/>
    <property type="project" value="UniProtKB-KW"/>
</dbReference>
<feature type="region of interest" description="Disordered" evidence="12">
    <location>
        <begin position="184"/>
        <end position="225"/>
    </location>
</feature>
<keyword evidence="10" id="KW-0234">DNA repair</keyword>
<feature type="domain" description="Helicase ATP-binding" evidence="13">
    <location>
        <begin position="275"/>
        <end position="453"/>
    </location>
</feature>
<feature type="compositionally biased region" description="Polar residues" evidence="12">
    <location>
        <begin position="1"/>
        <end position="10"/>
    </location>
</feature>
<reference evidence="15" key="1">
    <citation type="submission" date="2020-04" db="EMBL/GenBank/DDBJ databases">
        <title>Analysis of mating type loci in Filobasidium floriforme.</title>
        <authorList>
            <person name="Nowrousian M."/>
        </authorList>
    </citation>
    <scope>NUCLEOTIDE SEQUENCE</scope>
    <source>
        <strain evidence="15">CBS 6242</strain>
    </source>
</reference>
<feature type="region of interest" description="Disordered" evidence="12">
    <location>
        <begin position="1"/>
        <end position="100"/>
    </location>
</feature>
<evidence type="ECO:0000256" key="3">
    <source>
        <dbReference type="ARBA" id="ARBA00022553"/>
    </source>
</evidence>
<evidence type="ECO:0000256" key="2">
    <source>
        <dbReference type="ARBA" id="ARBA00007025"/>
    </source>
</evidence>
<keyword evidence="7" id="KW-0347">Helicase</keyword>
<evidence type="ECO:0000256" key="5">
    <source>
        <dbReference type="ARBA" id="ARBA00022763"/>
    </source>
</evidence>
<dbReference type="CDD" id="cd18793">
    <property type="entry name" value="SF2_C_SNF"/>
    <property type="match status" value="1"/>
</dbReference>
<dbReference type="GO" id="GO:0005524">
    <property type="term" value="F:ATP binding"/>
    <property type="evidence" value="ECO:0007669"/>
    <property type="project" value="UniProtKB-KW"/>
</dbReference>
<dbReference type="GO" id="GO:0015616">
    <property type="term" value="F:DNA translocase activity"/>
    <property type="evidence" value="ECO:0007669"/>
    <property type="project" value="TreeGrafter"/>
</dbReference>
<comment type="similarity">
    <text evidence="2">Belongs to the SNF2/RAD54 helicase family.</text>
</comment>
<feature type="domain" description="Helicase C-terminal" evidence="14">
    <location>
        <begin position="608"/>
        <end position="765"/>
    </location>
</feature>
<keyword evidence="5" id="KW-0227">DNA damage</keyword>
<dbReference type="GO" id="GO:0016817">
    <property type="term" value="F:hydrolase activity, acting on acid anhydrides"/>
    <property type="evidence" value="ECO:0007669"/>
    <property type="project" value="InterPro"/>
</dbReference>
<keyword evidence="3" id="KW-0597">Phosphoprotein</keyword>
<dbReference type="EMBL" id="JABELV010000025">
    <property type="protein sequence ID" value="KAG7562816.1"/>
    <property type="molecule type" value="Genomic_DNA"/>
</dbReference>